<accession>A0A975GPM1</accession>
<evidence type="ECO:0000313" key="2">
    <source>
        <dbReference type="Proteomes" id="UP000663722"/>
    </source>
</evidence>
<dbReference type="AlphaFoldDB" id="A0A975GPM1"/>
<dbReference type="Proteomes" id="UP000663722">
    <property type="component" value="Chromosome"/>
</dbReference>
<dbReference type="RefSeq" id="WP_207683507.1">
    <property type="nucleotide sequence ID" value="NZ_CP061800.1"/>
</dbReference>
<evidence type="ECO:0000313" key="1">
    <source>
        <dbReference type="EMBL" id="QTA88979.1"/>
    </source>
</evidence>
<keyword evidence="2" id="KW-1185">Reference proteome</keyword>
<sequence>MKTPSNYEDYELHDEISTIQIFHELKKRQYPVDTKAIINKAVLRSLSEKISSK</sequence>
<protein>
    <submittedName>
        <fullName evidence="1">Uncharacterized protein</fullName>
    </submittedName>
</protein>
<reference evidence="1" key="1">
    <citation type="journal article" date="2021" name="Microb. Physiol.">
        <title>Proteogenomic Insights into the Physiology of Marine, Sulfate-Reducing, Filamentous Desulfonema limicola and Desulfonema magnum.</title>
        <authorList>
            <person name="Schnaars V."/>
            <person name="Wohlbrand L."/>
            <person name="Scheve S."/>
            <person name="Hinrichs C."/>
            <person name="Reinhardt R."/>
            <person name="Rabus R."/>
        </authorList>
    </citation>
    <scope>NUCLEOTIDE SEQUENCE</scope>
    <source>
        <strain evidence="1">4be13</strain>
    </source>
</reference>
<organism evidence="1 2">
    <name type="scientific">Desulfonema magnum</name>
    <dbReference type="NCBI Taxonomy" id="45655"/>
    <lineage>
        <taxon>Bacteria</taxon>
        <taxon>Pseudomonadati</taxon>
        <taxon>Thermodesulfobacteriota</taxon>
        <taxon>Desulfobacteria</taxon>
        <taxon>Desulfobacterales</taxon>
        <taxon>Desulfococcaceae</taxon>
        <taxon>Desulfonema</taxon>
    </lineage>
</organism>
<gene>
    <name evidence="1" type="ORF">dnm_050240</name>
</gene>
<dbReference type="EMBL" id="CP061800">
    <property type="protein sequence ID" value="QTA88979.1"/>
    <property type="molecule type" value="Genomic_DNA"/>
</dbReference>
<dbReference type="KEGG" id="dmm:dnm_050240"/>
<proteinExistence type="predicted"/>
<name>A0A975GPM1_9BACT</name>